<protein>
    <submittedName>
        <fullName evidence="2">Uncharacterized protein</fullName>
    </submittedName>
</protein>
<reference evidence="2 3" key="1">
    <citation type="submission" date="2017-11" db="EMBL/GenBank/DDBJ databases">
        <title>De-novo sequencing of pomegranate (Punica granatum L.) genome.</title>
        <authorList>
            <person name="Akparov Z."/>
            <person name="Amiraslanov A."/>
            <person name="Hajiyeva S."/>
            <person name="Abbasov M."/>
            <person name="Kaur K."/>
            <person name="Hamwieh A."/>
            <person name="Solovyev V."/>
            <person name="Salamov A."/>
            <person name="Braich B."/>
            <person name="Kosarev P."/>
            <person name="Mahmoud A."/>
            <person name="Hajiyev E."/>
            <person name="Babayeva S."/>
            <person name="Izzatullayeva V."/>
            <person name="Mammadov A."/>
            <person name="Mammadov A."/>
            <person name="Sharifova S."/>
            <person name="Ojaghi J."/>
            <person name="Eynullazada K."/>
            <person name="Bayramov B."/>
            <person name="Abdulazimova A."/>
            <person name="Shahmuradov I."/>
        </authorList>
    </citation>
    <scope>NUCLEOTIDE SEQUENCE [LARGE SCALE GENOMIC DNA]</scope>
    <source>
        <strain evidence="3">cv. AG2017</strain>
        <tissue evidence="2">Leaf</tissue>
    </source>
</reference>
<keyword evidence="3" id="KW-1185">Reference proteome</keyword>
<sequence length="185" mass="19529">MAAGLGASGVRKELEISREWRREEVSLPLGRRGRLNLMRKGLWEEVAEKKAATAILLYLARDGNNGDTVQGVVNETTNQVRGSWPGSSNAHSKTARGAGIAFRSKNSTLLVTRLDISDSFGVGEGQVYLNGSSSRVCKDMAHDLPLKGLHENIDAFAGFIGAKTGDESSGGRVGKGGGGTSNGSR</sequence>
<comment type="caution">
    <text evidence="2">The sequence shown here is derived from an EMBL/GenBank/DDBJ whole genome shotgun (WGS) entry which is preliminary data.</text>
</comment>
<feature type="region of interest" description="Disordered" evidence="1">
    <location>
        <begin position="165"/>
        <end position="185"/>
    </location>
</feature>
<feature type="non-terminal residue" evidence="2">
    <location>
        <position position="185"/>
    </location>
</feature>
<dbReference type="EMBL" id="PGOL01006794">
    <property type="protein sequence ID" value="PKI33284.1"/>
    <property type="molecule type" value="Genomic_DNA"/>
</dbReference>
<gene>
    <name evidence="2" type="ORF">CRG98_046322</name>
</gene>
<organism evidence="2 3">
    <name type="scientific">Punica granatum</name>
    <name type="common">Pomegranate</name>
    <dbReference type="NCBI Taxonomy" id="22663"/>
    <lineage>
        <taxon>Eukaryota</taxon>
        <taxon>Viridiplantae</taxon>
        <taxon>Streptophyta</taxon>
        <taxon>Embryophyta</taxon>
        <taxon>Tracheophyta</taxon>
        <taxon>Spermatophyta</taxon>
        <taxon>Magnoliopsida</taxon>
        <taxon>eudicotyledons</taxon>
        <taxon>Gunneridae</taxon>
        <taxon>Pentapetalae</taxon>
        <taxon>rosids</taxon>
        <taxon>malvids</taxon>
        <taxon>Myrtales</taxon>
        <taxon>Lythraceae</taxon>
        <taxon>Punica</taxon>
    </lineage>
</organism>
<evidence type="ECO:0000256" key="1">
    <source>
        <dbReference type="SAM" id="MobiDB-lite"/>
    </source>
</evidence>
<dbReference type="Proteomes" id="UP000233551">
    <property type="component" value="Unassembled WGS sequence"/>
</dbReference>
<evidence type="ECO:0000313" key="3">
    <source>
        <dbReference type="Proteomes" id="UP000233551"/>
    </source>
</evidence>
<proteinExistence type="predicted"/>
<evidence type="ECO:0000313" key="2">
    <source>
        <dbReference type="EMBL" id="PKI33284.1"/>
    </source>
</evidence>
<accession>A0A2I0HNH1</accession>
<dbReference type="AlphaFoldDB" id="A0A2I0HNH1"/>
<feature type="compositionally biased region" description="Gly residues" evidence="1">
    <location>
        <begin position="171"/>
        <end position="185"/>
    </location>
</feature>
<name>A0A2I0HNH1_PUNGR</name>